<dbReference type="SMART" id="SM00316">
    <property type="entry name" value="S1"/>
    <property type="match status" value="3"/>
</dbReference>
<dbReference type="PANTHER" id="PTHR10724">
    <property type="entry name" value="30S RIBOSOMAL PROTEIN S1"/>
    <property type="match status" value="1"/>
</dbReference>
<name>A0AB34IJT1_PRYPA</name>
<comment type="function">
    <text evidence="4">Associates with the EF-Tu.GDP complex and induces the exchange of GDP to GTP. It remains bound to the aminoacyl-tRNA.EF-Tu.GTP complex up to the GTP hydrolysis stage on the ribosome.</text>
</comment>
<dbReference type="AlphaFoldDB" id="A0AB34IJT1"/>
<keyword evidence="3" id="KW-0687">Ribonucleoprotein</keyword>
<reference evidence="9 10" key="1">
    <citation type="journal article" date="2024" name="Science">
        <title>Giant polyketide synthase enzymes in the biosynthesis of giant marine polyether toxins.</title>
        <authorList>
            <person name="Fallon T.R."/>
            <person name="Shende V.V."/>
            <person name="Wierzbicki I.H."/>
            <person name="Pendleton A.L."/>
            <person name="Watervoot N.F."/>
            <person name="Auber R.P."/>
            <person name="Gonzalez D.J."/>
            <person name="Wisecaver J.H."/>
            <person name="Moore B.S."/>
        </authorList>
    </citation>
    <scope>NUCLEOTIDE SEQUENCE [LARGE SCALE GENOMIC DNA]</scope>
    <source>
        <strain evidence="9 10">12B1</strain>
    </source>
</reference>
<feature type="domain" description="S1 motif" evidence="8">
    <location>
        <begin position="269"/>
        <end position="337"/>
    </location>
</feature>
<gene>
    <name evidence="9" type="ORF">AB1Y20_011574</name>
</gene>
<feature type="coiled-coil region" evidence="5">
    <location>
        <begin position="347"/>
        <end position="381"/>
    </location>
</feature>
<feature type="chain" id="PRO_5044301238" description="S1 motif domain-containing protein" evidence="7">
    <location>
        <begin position="29"/>
        <end position="418"/>
    </location>
</feature>
<protein>
    <recommendedName>
        <fullName evidence="8">S1 motif domain-containing protein</fullName>
    </recommendedName>
</protein>
<accession>A0AB34IJT1</accession>
<evidence type="ECO:0000256" key="1">
    <source>
        <dbReference type="ARBA" id="ARBA00006767"/>
    </source>
</evidence>
<dbReference type="Pfam" id="PF00575">
    <property type="entry name" value="S1"/>
    <property type="match status" value="3"/>
</dbReference>
<keyword evidence="7" id="KW-0732">Signal</keyword>
<proteinExistence type="inferred from homology"/>
<keyword evidence="2" id="KW-0689">Ribosomal protein</keyword>
<dbReference type="CDD" id="cd05687">
    <property type="entry name" value="S1_RPS1_repeat_ec1_hs1"/>
    <property type="match status" value="1"/>
</dbReference>
<evidence type="ECO:0000256" key="2">
    <source>
        <dbReference type="ARBA" id="ARBA00022980"/>
    </source>
</evidence>
<dbReference type="SUPFAM" id="SSF50249">
    <property type="entry name" value="Nucleic acid-binding proteins"/>
    <property type="match status" value="3"/>
</dbReference>
<dbReference type="CDD" id="cd04465">
    <property type="entry name" value="S1_RPS1_repeat_ec2_hs2"/>
    <property type="match status" value="1"/>
</dbReference>
<evidence type="ECO:0000256" key="3">
    <source>
        <dbReference type="ARBA" id="ARBA00023274"/>
    </source>
</evidence>
<dbReference type="PROSITE" id="PS50126">
    <property type="entry name" value="S1"/>
    <property type="match status" value="3"/>
</dbReference>
<evidence type="ECO:0000256" key="4">
    <source>
        <dbReference type="ARBA" id="ARBA00025453"/>
    </source>
</evidence>
<evidence type="ECO:0000259" key="8">
    <source>
        <dbReference type="PROSITE" id="PS50126"/>
    </source>
</evidence>
<feature type="region of interest" description="Disordered" evidence="6">
    <location>
        <begin position="391"/>
        <end position="418"/>
    </location>
</feature>
<evidence type="ECO:0000313" key="9">
    <source>
        <dbReference type="EMBL" id="KAL1499367.1"/>
    </source>
</evidence>
<dbReference type="InterPro" id="IPR012340">
    <property type="entry name" value="NA-bd_OB-fold"/>
</dbReference>
<feature type="domain" description="S1 motif" evidence="8">
    <location>
        <begin position="103"/>
        <end position="172"/>
    </location>
</feature>
<dbReference type="Proteomes" id="UP001515480">
    <property type="component" value="Unassembled WGS sequence"/>
</dbReference>
<dbReference type="FunFam" id="2.40.50.140:FF:000051">
    <property type="entry name" value="RNA-binding transcriptional accessory protein"/>
    <property type="match status" value="1"/>
</dbReference>
<feature type="domain" description="S1 motif" evidence="8">
    <location>
        <begin position="190"/>
        <end position="255"/>
    </location>
</feature>
<dbReference type="GO" id="GO:1990904">
    <property type="term" value="C:ribonucleoprotein complex"/>
    <property type="evidence" value="ECO:0007669"/>
    <property type="project" value="UniProtKB-KW"/>
</dbReference>
<dbReference type="InterPro" id="IPR050437">
    <property type="entry name" value="Ribos_protein_bS1-like"/>
</dbReference>
<dbReference type="GO" id="GO:0003729">
    <property type="term" value="F:mRNA binding"/>
    <property type="evidence" value="ECO:0007669"/>
    <property type="project" value="UniProtKB-ARBA"/>
</dbReference>
<evidence type="ECO:0000256" key="7">
    <source>
        <dbReference type="SAM" id="SignalP"/>
    </source>
</evidence>
<evidence type="ECO:0000313" key="10">
    <source>
        <dbReference type="Proteomes" id="UP001515480"/>
    </source>
</evidence>
<dbReference type="EMBL" id="JBGBPQ010000025">
    <property type="protein sequence ID" value="KAL1499367.1"/>
    <property type="molecule type" value="Genomic_DNA"/>
</dbReference>
<keyword evidence="5" id="KW-0175">Coiled coil</keyword>
<feature type="signal peptide" evidence="7">
    <location>
        <begin position="1"/>
        <end position="28"/>
    </location>
</feature>
<keyword evidence="10" id="KW-1185">Reference proteome</keyword>
<sequence length="418" mass="45009">MQMSARSRTPSALLAGAALLALASPADAAFVGALAGREAVCHRHISMVATTTKAGKITRDERLRSRYSGFAFEPEGGWKDEMASFGYDELAASMVEIASYARGDTVKGTVLGFEPNGAMVDIGVKSSAYVTIQEMALVKPDKPEQGLDLGGAYEFVVISREDENGQLMLSRRRILYAQAWDKVAALYADDAIVEAEVVAVNRGGAMMQVEGLRAFLPGSHFLAGQNPTDEFVGRKLEVKFLDVDKEQSRLVVSHRKAIVDSQINDLSVGSVLKGIITAVKPYGAFVDVGGMSGLLHISQISCDHISDISSVLPVGTSIKCMVISQDKAKGRVALSTKTLEPEAGDMIKNQQKVFEQAEETAAKYQQRIEEERKAREEAAKDVIFGLESVFAESRSEEGETTEAAEPEASASADLEFEG</sequence>
<comment type="similarity">
    <text evidence="1">Belongs to the bacterial ribosomal protein bS1 family.</text>
</comment>
<dbReference type="InterPro" id="IPR035104">
    <property type="entry name" value="Ribosomal_protein_S1-like"/>
</dbReference>
<dbReference type="GO" id="GO:0003735">
    <property type="term" value="F:structural constituent of ribosome"/>
    <property type="evidence" value="ECO:0007669"/>
    <property type="project" value="TreeGrafter"/>
</dbReference>
<dbReference type="PRINTS" id="PR00681">
    <property type="entry name" value="RIBOSOMALS1"/>
</dbReference>
<dbReference type="Gene3D" id="2.40.50.140">
    <property type="entry name" value="Nucleic acid-binding proteins"/>
    <property type="match status" value="3"/>
</dbReference>
<dbReference type="GO" id="GO:0006412">
    <property type="term" value="P:translation"/>
    <property type="evidence" value="ECO:0007669"/>
    <property type="project" value="TreeGrafter"/>
</dbReference>
<organism evidence="9 10">
    <name type="scientific">Prymnesium parvum</name>
    <name type="common">Toxic golden alga</name>
    <dbReference type="NCBI Taxonomy" id="97485"/>
    <lineage>
        <taxon>Eukaryota</taxon>
        <taxon>Haptista</taxon>
        <taxon>Haptophyta</taxon>
        <taxon>Prymnesiophyceae</taxon>
        <taxon>Prymnesiales</taxon>
        <taxon>Prymnesiaceae</taxon>
        <taxon>Prymnesium</taxon>
    </lineage>
</organism>
<comment type="caution">
    <text evidence="9">The sequence shown here is derived from an EMBL/GenBank/DDBJ whole genome shotgun (WGS) entry which is preliminary data.</text>
</comment>
<dbReference type="GO" id="GO:0005737">
    <property type="term" value="C:cytoplasm"/>
    <property type="evidence" value="ECO:0007669"/>
    <property type="project" value="UniProtKB-ARBA"/>
</dbReference>
<dbReference type="PANTHER" id="PTHR10724:SF7">
    <property type="entry name" value="SMALL RIBOSOMAL SUBUNIT PROTEIN BS1C"/>
    <property type="match status" value="1"/>
</dbReference>
<evidence type="ECO:0000256" key="6">
    <source>
        <dbReference type="SAM" id="MobiDB-lite"/>
    </source>
</evidence>
<evidence type="ECO:0000256" key="5">
    <source>
        <dbReference type="SAM" id="Coils"/>
    </source>
</evidence>
<dbReference type="GO" id="GO:0005840">
    <property type="term" value="C:ribosome"/>
    <property type="evidence" value="ECO:0007669"/>
    <property type="project" value="UniProtKB-KW"/>
</dbReference>
<dbReference type="InterPro" id="IPR003029">
    <property type="entry name" value="S1_domain"/>
</dbReference>